<proteinExistence type="inferred from homology"/>
<dbReference type="SUPFAM" id="SSF54523">
    <property type="entry name" value="Pili subunits"/>
    <property type="match status" value="1"/>
</dbReference>
<evidence type="ECO:0000256" key="1">
    <source>
        <dbReference type="ARBA" id="ARBA00004533"/>
    </source>
</evidence>
<keyword evidence="6" id="KW-0812">Transmembrane</keyword>
<dbReference type="Gene3D" id="1.10.40.60">
    <property type="entry name" value="EpsJ-like"/>
    <property type="match status" value="2"/>
</dbReference>
<organism evidence="12">
    <name type="scientific">hydrothermal vent metagenome</name>
    <dbReference type="NCBI Taxonomy" id="652676"/>
    <lineage>
        <taxon>unclassified sequences</taxon>
        <taxon>metagenomes</taxon>
        <taxon>ecological metagenomes</taxon>
    </lineage>
</organism>
<accession>A0A170PQ97</accession>
<keyword evidence="3" id="KW-0813">Transport</keyword>
<dbReference type="EMBL" id="CZQE01000396">
    <property type="protein sequence ID" value="CUS46786.1"/>
    <property type="molecule type" value="Genomic_DNA"/>
</dbReference>
<evidence type="ECO:0000256" key="8">
    <source>
        <dbReference type="ARBA" id="ARBA00022989"/>
    </source>
</evidence>
<dbReference type="InterPro" id="IPR045584">
    <property type="entry name" value="Pilin-like"/>
</dbReference>
<evidence type="ECO:0000256" key="2">
    <source>
        <dbReference type="ARBA" id="ARBA00007246"/>
    </source>
</evidence>
<evidence type="ECO:0000256" key="7">
    <source>
        <dbReference type="ARBA" id="ARBA00022927"/>
    </source>
</evidence>
<protein>
    <submittedName>
        <fullName evidence="12">General secretion pathway protein K</fullName>
    </submittedName>
</protein>
<keyword evidence="4" id="KW-1003">Cell membrane</keyword>
<comment type="subcellular location">
    <subcellularLocation>
        <location evidence="1">Cell inner membrane</location>
    </subcellularLocation>
</comment>
<evidence type="ECO:0000259" key="11">
    <source>
        <dbReference type="Pfam" id="PF21687"/>
    </source>
</evidence>
<dbReference type="InterPro" id="IPR005628">
    <property type="entry name" value="GspK"/>
</dbReference>
<dbReference type="GO" id="GO:0009306">
    <property type="term" value="P:protein secretion"/>
    <property type="evidence" value="ECO:0007669"/>
    <property type="project" value="InterPro"/>
</dbReference>
<dbReference type="Pfam" id="PF03934">
    <property type="entry name" value="T2SSK"/>
    <property type="match status" value="1"/>
</dbReference>
<sequence length="328" mass="34433">MGADRSSERGAALLTVLLLVAVIAVLAATALEKLRLATRLGGNAIAMDQARAYGLAAETLALTKVSDLLSRDKSRVTLAGGWSGRAIPLPVPGGLATAKVSDGGNCFNLNSLAVETTPGSYAAFTPSRIQFARLIRLVGGSGASGESIAAATSDWIDTDTSPLDLGAEDSTYSGQATPYRTANTLMTDPSELRAVAGVTPQIYAKLRPWLCTLPIAKPSKINVNTLLPEQAPLLAMLMPDTMTVEAARQVLLRRPPNGFESTSAFWKLPSLDAITPPPDAMAQTAVTTGWFSLQVDATVGGAELEEHALIDATELPARLVSRHWGEQS</sequence>
<dbReference type="Gene3D" id="3.30.1300.30">
    <property type="entry name" value="GSPII I/J protein-like"/>
    <property type="match status" value="1"/>
</dbReference>
<dbReference type="PANTHER" id="PTHR38831">
    <property type="entry name" value="TYPE II SECRETION SYSTEM PROTEIN K"/>
    <property type="match status" value="1"/>
</dbReference>
<dbReference type="PANTHER" id="PTHR38831:SF1">
    <property type="entry name" value="TYPE II SECRETION SYSTEM PROTEIN K-RELATED"/>
    <property type="match status" value="1"/>
</dbReference>
<keyword evidence="8" id="KW-1133">Transmembrane helix</keyword>
<keyword evidence="5" id="KW-0997">Cell inner membrane</keyword>
<keyword evidence="9" id="KW-0472">Membrane</keyword>
<dbReference type="InterPro" id="IPR049179">
    <property type="entry name" value="T2SSK_SAM-like_2nd"/>
</dbReference>
<comment type="similarity">
    <text evidence="2">Belongs to the GSP K family.</text>
</comment>
<dbReference type="Pfam" id="PF21687">
    <property type="entry name" value="T2SSK_1st"/>
    <property type="match status" value="1"/>
</dbReference>
<evidence type="ECO:0000313" key="12">
    <source>
        <dbReference type="EMBL" id="CUS46786.1"/>
    </source>
</evidence>
<gene>
    <name evidence="12" type="ORF">MGWOODY_Smn38</name>
</gene>
<feature type="domain" description="T2SS protein K first SAM-like" evidence="11">
    <location>
        <begin position="105"/>
        <end position="214"/>
    </location>
</feature>
<evidence type="ECO:0000256" key="6">
    <source>
        <dbReference type="ARBA" id="ARBA00022692"/>
    </source>
</evidence>
<dbReference type="GO" id="GO:0005886">
    <property type="term" value="C:plasma membrane"/>
    <property type="evidence" value="ECO:0007669"/>
    <property type="project" value="UniProtKB-SubCell"/>
</dbReference>
<feature type="domain" description="T2SS protein K second SAM-like" evidence="10">
    <location>
        <begin position="221"/>
        <end position="282"/>
    </location>
</feature>
<dbReference type="SUPFAM" id="SSF158544">
    <property type="entry name" value="GspK insert domain-like"/>
    <property type="match status" value="2"/>
</dbReference>
<reference evidence="12" key="1">
    <citation type="submission" date="2015-10" db="EMBL/GenBank/DDBJ databases">
        <authorList>
            <person name="Gilbert D.G."/>
        </authorList>
    </citation>
    <scope>NUCLEOTIDE SEQUENCE</scope>
</reference>
<keyword evidence="7" id="KW-0653">Protein transport</keyword>
<evidence type="ECO:0000256" key="3">
    <source>
        <dbReference type="ARBA" id="ARBA00022448"/>
    </source>
</evidence>
<dbReference type="AlphaFoldDB" id="A0A170PQ97"/>
<name>A0A170PQ97_9ZZZZ</name>
<dbReference type="InterPro" id="IPR049031">
    <property type="entry name" value="T2SSK_SAM-like_1st"/>
</dbReference>
<dbReference type="PIRSF" id="PIRSF002786">
    <property type="entry name" value="XcpX"/>
    <property type="match status" value="1"/>
</dbReference>
<dbReference type="InterPro" id="IPR038072">
    <property type="entry name" value="GspK_central_sf"/>
</dbReference>
<evidence type="ECO:0000256" key="9">
    <source>
        <dbReference type="ARBA" id="ARBA00023136"/>
    </source>
</evidence>
<dbReference type="NCBIfam" id="NF037980">
    <property type="entry name" value="T2SS_GspK"/>
    <property type="match status" value="1"/>
</dbReference>
<evidence type="ECO:0000256" key="5">
    <source>
        <dbReference type="ARBA" id="ARBA00022519"/>
    </source>
</evidence>
<evidence type="ECO:0000256" key="4">
    <source>
        <dbReference type="ARBA" id="ARBA00022475"/>
    </source>
</evidence>
<evidence type="ECO:0000259" key="10">
    <source>
        <dbReference type="Pfam" id="PF03934"/>
    </source>
</evidence>